<reference evidence="2" key="1">
    <citation type="submission" date="2017-11" db="EMBL/GenBank/DDBJ databases">
        <authorList>
            <person name="Lima N.C."/>
            <person name="Parody-Merino A.M."/>
            <person name="Battley P.F."/>
            <person name="Fidler A.E."/>
            <person name="Prosdocimi F."/>
        </authorList>
    </citation>
    <scope>NUCLEOTIDE SEQUENCE [LARGE SCALE GENOMIC DNA]</scope>
</reference>
<proteinExistence type="predicted"/>
<accession>A0A2I0UD98</accession>
<dbReference type="EMBL" id="KZ505855">
    <property type="protein sequence ID" value="PKU44022.1"/>
    <property type="molecule type" value="Genomic_DNA"/>
</dbReference>
<reference evidence="2" key="2">
    <citation type="submission" date="2017-12" db="EMBL/GenBank/DDBJ databases">
        <title>Genome sequence of the Bar-tailed Godwit (Limosa lapponica baueri).</title>
        <authorList>
            <person name="Lima N.C.B."/>
            <person name="Parody-Merino A.M."/>
            <person name="Battley P.F."/>
            <person name="Fidler A.E."/>
            <person name="Prosdocimi F."/>
        </authorList>
    </citation>
    <scope>NUCLEOTIDE SEQUENCE [LARGE SCALE GENOMIC DNA]</scope>
</reference>
<dbReference type="AlphaFoldDB" id="A0A2I0UD98"/>
<evidence type="ECO:0000313" key="1">
    <source>
        <dbReference type="EMBL" id="PKU44022.1"/>
    </source>
</evidence>
<name>A0A2I0UD98_LIMLA</name>
<sequence>MKANVSSIFEKGNKEDVGNRPVSLTLIYEKVMECLILETIARHITDEKIIRSSLHHFTKGKLCLTNLVNSYEELTGLGDEERAVNIVYSDFRKSFDIYGSEGILSMYIDA</sequence>
<organism evidence="1 2">
    <name type="scientific">Limosa lapponica baueri</name>
    <dbReference type="NCBI Taxonomy" id="1758121"/>
    <lineage>
        <taxon>Eukaryota</taxon>
        <taxon>Metazoa</taxon>
        <taxon>Chordata</taxon>
        <taxon>Craniata</taxon>
        <taxon>Vertebrata</taxon>
        <taxon>Euteleostomi</taxon>
        <taxon>Archelosauria</taxon>
        <taxon>Archosauria</taxon>
        <taxon>Dinosauria</taxon>
        <taxon>Saurischia</taxon>
        <taxon>Theropoda</taxon>
        <taxon>Coelurosauria</taxon>
        <taxon>Aves</taxon>
        <taxon>Neognathae</taxon>
        <taxon>Neoaves</taxon>
        <taxon>Charadriiformes</taxon>
        <taxon>Scolopacidae</taxon>
        <taxon>Limosa</taxon>
    </lineage>
</organism>
<dbReference type="OrthoDB" id="6144369at2759"/>
<protein>
    <recommendedName>
        <fullName evidence="3">Rna-directed dna polymerase from mobile element jockey-like</fullName>
    </recommendedName>
</protein>
<dbReference type="Proteomes" id="UP000233556">
    <property type="component" value="Unassembled WGS sequence"/>
</dbReference>
<evidence type="ECO:0008006" key="3">
    <source>
        <dbReference type="Google" id="ProtNLM"/>
    </source>
</evidence>
<evidence type="ECO:0000313" key="2">
    <source>
        <dbReference type="Proteomes" id="UP000233556"/>
    </source>
</evidence>
<keyword evidence="2" id="KW-1185">Reference proteome</keyword>
<gene>
    <name evidence="1" type="ORF">llap_5670</name>
</gene>